<dbReference type="Gramene" id="rna35211">
    <property type="protein sequence ID" value="RHN50869.1"/>
    <property type="gene ID" value="gene35211"/>
</dbReference>
<protein>
    <submittedName>
        <fullName evidence="2">Uncharacterized protein</fullName>
    </submittedName>
</protein>
<dbReference type="AlphaFoldDB" id="A0A396HC57"/>
<dbReference type="Proteomes" id="UP000265566">
    <property type="component" value="Chromosome 6"/>
</dbReference>
<feature type="region of interest" description="Disordered" evidence="1">
    <location>
        <begin position="1"/>
        <end position="30"/>
    </location>
</feature>
<sequence length="44" mass="4776">MKKARRSSRSMPGLVPRKPPPPTGLLSATSRISSLVSPRVFATR</sequence>
<evidence type="ECO:0000256" key="1">
    <source>
        <dbReference type="SAM" id="MobiDB-lite"/>
    </source>
</evidence>
<dbReference type="EMBL" id="PSQE01000006">
    <property type="protein sequence ID" value="RHN50869.1"/>
    <property type="molecule type" value="Genomic_DNA"/>
</dbReference>
<name>A0A396HC57_MEDTR</name>
<accession>A0A396HC57</accession>
<reference evidence="2" key="1">
    <citation type="journal article" date="2018" name="Nat. Plants">
        <title>Whole-genome landscape of Medicago truncatula symbiotic genes.</title>
        <authorList>
            <person name="Pecrix Y."/>
            <person name="Gamas P."/>
            <person name="Carrere S."/>
        </authorList>
    </citation>
    <scope>NUCLEOTIDE SEQUENCE</scope>
    <source>
        <tissue evidence="2">Leaves</tissue>
    </source>
</reference>
<evidence type="ECO:0000313" key="2">
    <source>
        <dbReference type="EMBL" id="RHN50869.1"/>
    </source>
</evidence>
<organism evidence="2">
    <name type="scientific">Medicago truncatula</name>
    <name type="common">Barrel medic</name>
    <name type="synonym">Medicago tribuloides</name>
    <dbReference type="NCBI Taxonomy" id="3880"/>
    <lineage>
        <taxon>Eukaryota</taxon>
        <taxon>Viridiplantae</taxon>
        <taxon>Streptophyta</taxon>
        <taxon>Embryophyta</taxon>
        <taxon>Tracheophyta</taxon>
        <taxon>Spermatophyta</taxon>
        <taxon>Magnoliopsida</taxon>
        <taxon>eudicotyledons</taxon>
        <taxon>Gunneridae</taxon>
        <taxon>Pentapetalae</taxon>
        <taxon>rosids</taxon>
        <taxon>fabids</taxon>
        <taxon>Fabales</taxon>
        <taxon>Fabaceae</taxon>
        <taxon>Papilionoideae</taxon>
        <taxon>50 kb inversion clade</taxon>
        <taxon>NPAAA clade</taxon>
        <taxon>Hologalegina</taxon>
        <taxon>IRL clade</taxon>
        <taxon>Trifolieae</taxon>
        <taxon>Medicago</taxon>
    </lineage>
</organism>
<comment type="caution">
    <text evidence="2">The sequence shown here is derived from an EMBL/GenBank/DDBJ whole genome shotgun (WGS) entry which is preliminary data.</text>
</comment>
<proteinExistence type="predicted"/>
<gene>
    <name evidence="2" type="ORF">MtrunA17_Chr6g0462221</name>
</gene>